<keyword evidence="3" id="KW-0812">Transmembrane</keyword>
<keyword evidence="6" id="KW-0472">Membrane</keyword>
<sequence>MVNSSLSELEFNNGTFSEDHILWLANERLYHINTPTVVFYIIAIIIGVFGNSLVIYVFRFRFKRTTANIFIVCLSTFDIITCFMLIFEVFDKRLPMYSGNYPAICKLVRCVEVFANGGASVILVGIAFDSTGVVNKGFTDSDRNIEEEVFSDMTKTISCLTINNYTENNMSKTTISNELVIENPIKDAVREQQQQDYVINGSMSIDRRKISLKYKVKLPNFRSKFRRRGNKADVRMSATTLVFGLIGLLYVLSYIPTIVVESVNAIQPLVEENLPDSTRKVVVLANSAYFINGAFNPLIYGLFNKAFRDELILIVKGQSK</sequence>
<protein>
    <recommendedName>
        <fullName evidence="9">G-protein coupled receptors family 1 profile domain-containing protein</fullName>
    </recommendedName>
</protein>
<evidence type="ECO:0000256" key="1">
    <source>
        <dbReference type="ARBA" id="ARBA00004651"/>
    </source>
</evidence>
<evidence type="ECO:0000256" key="6">
    <source>
        <dbReference type="ARBA" id="ARBA00023136"/>
    </source>
</evidence>
<accession>K1QE17</accession>
<proteinExistence type="predicted"/>
<evidence type="ECO:0000259" key="9">
    <source>
        <dbReference type="PROSITE" id="PS50262"/>
    </source>
</evidence>
<dbReference type="InterPro" id="IPR017452">
    <property type="entry name" value="GPCR_Rhodpsn_7TM"/>
</dbReference>
<dbReference type="SUPFAM" id="SSF81321">
    <property type="entry name" value="Family A G protein-coupled receptor-like"/>
    <property type="match status" value="2"/>
</dbReference>
<organism evidence="10">
    <name type="scientific">Magallana gigas</name>
    <name type="common">Pacific oyster</name>
    <name type="synonym">Crassostrea gigas</name>
    <dbReference type="NCBI Taxonomy" id="29159"/>
    <lineage>
        <taxon>Eukaryota</taxon>
        <taxon>Metazoa</taxon>
        <taxon>Spiralia</taxon>
        <taxon>Lophotrochozoa</taxon>
        <taxon>Mollusca</taxon>
        <taxon>Bivalvia</taxon>
        <taxon>Autobranchia</taxon>
        <taxon>Pteriomorphia</taxon>
        <taxon>Ostreida</taxon>
        <taxon>Ostreoidea</taxon>
        <taxon>Ostreidae</taxon>
        <taxon>Magallana</taxon>
    </lineage>
</organism>
<dbReference type="Gene3D" id="1.20.1070.10">
    <property type="entry name" value="Rhodopsin 7-helix transmembrane proteins"/>
    <property type="match status" value="2"/>
</dbReference>
<keyword evidence="7" id="KW-0675">Receptor</keyword>
<evidence type="ECO:0000256" key="3">
    <source>
        <dbReference type="ARBA" id="ARBA00022692"/>
    </source>
</evidence>
<dbReference type="PANTHER" id="PTHR24228">
    <property type="entry name" value="B2 BRADYKININ RECEPTOR/ANGIOTENSIN II RECEPTOR"/>
    <property type="match status" value="1"/>
</dbReference>
<dbReference type="GO" id="GO:0005886">
    <property type="term" value="C:plasma membrane"/>
    <property type="evidence" value="ECO:0007669"/>
    <property type="project" value="UniProtKB-SubCell"/>
</dbReference>
<name>K1QE17_MAGGI</name>
<dbReference type="GO" id="GO:0004930">
    <property type="term" value="F:G protein-coupled receptor activity"/>
    <property type="evidence" value="ECO:0007669"/>
    <property type="project" value="UniProtKB-KW"/>
</dbReference>
<dbReference type="InParanoid" id="K1QE17"/>
<dbReference type="EMBL" id="JH816847">
    <property type="protein sequence ID" value="EKC32198.1"/>
    <property type="molecule type" value="Genomic_DNA"/>
</dbReference>
<dbReference type="CDD" id="cd00637">
    <property type="entry name" value="7tm_classA_rhodopsin-like"/>
    <property type="match status" value="1"/>
</dbReference>
<keyword evidence="8" id="KW-0807">Transducer</keyword>
<dbReference type="InterPro" id="IPR000276">
    <property type="entry name" value="GPCR_Rhodpsn"/>
</dbReference>
<keyword evidence="2" id="KW-1003">Cell membrane</keyword>
<comment type="subcellular location">
    <subcellularLocation>
        <location evidence="1">Cell membrane</location>
        <topology evidence="1">Multi-pass membrane protein</topology>
    </subcellularLocation>
</comment>
<dbReference type="PANTHER" id="PTHR24228:SF59">
    <property type="entry name" value="NEUROPEPTIDE RECEPTOR 15"/>
    <property type="match status" value="1"/>
</dbReference>
<dbReference type="HOGENOM" id="CLU_869457_0_0_1"/>
<keyword evidence="5" id="KW-0297">G-protein coupled receptor</keyword>
<dbReference type="AlphaFoldDB" id="K1QE17"/>
<evidence type="ECO:0000313" key="10">
    <source>
        <dbReference type="EMBL" id="EKC32198.1"/>
    </source>
</evidence>
<evidence type="ECO:0000256" key="8">
    <source>
        <dbReference type="ARBA" id="ARBA00023224"/>
    </source>
</evidence>
<evidence type="ECO:0000256" key="7">
    <source>
        <dbReference type="ARBA" id="ARBA00023170"/>
    </source>
</evidence>
<keyword evidence="4" id="KW-1133">Transmembrane helix</keyword>
<evidence type="ECO:0000256" key="4">
    <source>
        <dbReference type="ARBA" id="ARBA00022989"/>
    </source>
</evidence>
<reference evidence="10" key="1">
    <citation type="journal article" date="2012" name="Nature">
        <title>The oyster genome reveals stress adaptation and complexity of shell formation.</title>
        <authorList>
            <person name="Zhang G."/>
            <person name="Fang X."/>
            <person name="Guo X."/>
            <person name="Li L."/>
            <person name="Luo R."/>
            <person name="Xu F."/>
            <person name="Yang P."/>
            <person name="Zhang L."/>
            <person name="Wang X."/>
            <person name="Qi H."/>
            <person name="Xiong Z."/>
            <person name="Que H."/>
            <person name="Xie Y."/>
            <person name="Holland P.W."/>
            <person name="Paps J."/>
            <person name="Zhu Y."/>
            <person name="Wu F."/>
            <person name="Chen Y."/>
            <person name="Wang J."/>
            <person name="Peng C."/>
            <person name="Meng J."/>
            <person name="Yang L."/>
            <person name="Liu J."/>
            <person name="Wen B."/>
            <person name="Zhang N."/>
            <person name="Huang Z."/>
            <person name="Zhu Q."/>
            <person name="Feng Y."/>
            <person name="Mount A."/>
            <person name="Hedgecock D."/>
            <person name="Xu Z."/>
            <person name="Liu Y."/>
            <person name="Domazet-Loso T."/>
            <person name="Du Y."/>
            <person name="Sun X."/>
            <person name="Zhang S."/>
            <person name="Liu B."/>
            <person name="Cheng P."/>
            <person name="Jiang X."/>
            <person name="Li J."/>
            <person name="Fan D."/>
            <person name="Wang W."/>
            <person name="Fu W."/>
            <person name="Wang T."/>
            <person name="Wang B."/>
            <person name="Zhang J."/>
            <person name="Peng Z."/>
            <person name="Li Y."/>
            <person name="Li N."/>
            <person name="Wang J."/>
            <person name="Chen M."/>
            <person name="He Y."/>
            <person name="Tan F."/>
            <person name="Song X."/>
            <person name="Zheng Q."/>
            <person name="Huang R."/>
            <person name="Yang H."/>
            <person name="Du X."/>
            <person name="Chen L."/>
            <person name="Yang M."/>
            <person name="Gaffney P.M."/>
            <person name="Wang S."/>
            <person name="Luo L."/>
            <person name="She Z."/>
            <person name="Ming Y."/>
            <person name="Huang W."/>
            <person name="Zhang S."/>
            <person name="Huang B."/>
            <person name="Zhang Y."/>
            <person name="Qu T."/>
            <person name="Ni P."/>
            <person name="Miao G."/>
            <person name="Wang J."/>
            <person name="Wang Q."/>
            <person name="Steinberg C.E."/>
            <person name="Wang H."/>
            <person name="Li N."/>
            <person name="Qian L."/>
            <person name="Zhang G."/>
            <person name="Li Y."/>
            <person name="Yang H."/>
            <person name="Liu X."/>
            <person name="Wang J."/>
            <person name="Yin Y."/>
            <person name="Wang J."/>
        </authorList>
    </citation>
    <scope>NUCLEOTIDE SEQUENCE [LARGE SCALE GENOMIC DNA]</scope>
    <source>
        <strain evidence="10">05x7-T-G4-1.051#20</strain>
    </source>
</reference>
<evidence type="ECO:0000256" key="5">
    <source>
        <dbReference type="ARBA" id="ARBA00023040"/>
    </source>
</evidence>
<evidence type="ECO:0000256" key="2">
    <source>
        <dbReference type="ARBA" id="ARBA00022475"/>
    </source>
</evidence>
<dbReference type="PRINTS" id="PR00237">
    <property type="entry name" value="GPCRRHODOPSN"/>
</dbReference>
<dbReference type="PROSITE" id="PS50262">
    <property type="entry name" value="G_PROTEIN_RECEP_F1_2"/>
    <property type="match status" value="1"/>
</dbReference>
<feature type="domain" description="G-protein coupled receptors family 1 profile" evidence="9">
    <location>
        <begin position="50"/>
        <end position="129"/>
    </location>
</feature>
<gene>
    <name evidence="10" type="ORF">CGI_10014434</name>
</gene>